<dbReference type="InterPro" id="IPR013783">
    <property type="entry name" value="Ig-like_fold"/>
</dbReference>
<dbReference type="SUPFAM" id="SSF81296">
    <property type="entry name" value="E set domains"/>
    <property type="match status" value="1"/>
</dbReference>
<dbReference type="Gene3D" id="2.60.40.10">
    <property type="entry name" value="Immunoglobulins"/>
    <property type="match status" value="1"/>
</dbReference>
<proteinExistence type="predicted"/>
<dbReference type="EMBL" id="DQWE01000112">
    <property type="protein sequence ID" value="HDI82643.1"/>
    <property type="molecule type" value="Genomic_DNA"/>
</dbReference>
<sequence>MLLLLALFPINTDEGVRFTYFAPDARTVFIAGDFNGWGRTPMEMDENGFWTVVIELKPGRYEYKYIVDGEWVSDPDNPV</sequence>
<dbReference type="PANTHER" id="PTHR47434:SF1">
    <property type="entry name" value="PROTEIN PTST HOMOLOG 2, CHLOROPLASTIC"/>
    <property type="match status" value="1"/>
</dbReference>
<organism evidence="2">
    <name type="scientific">candidate division WOR-3 bacterium</name>
    <dbReference type="NCBI Taxonomy" id="2052148"/>
    <lineage>
        <taxon>Bacteria</taxon>
        <taxon>Bacteria division WOR-3</taxon>
    </lineage>
</organism>
<accession>A0A7C0ZGY4</accession>
<feature type="non-terminal residue" evidence="2">
    <location>
        <position position="79"/>
    </location>
</feature>
<evidence type="ECO:0000259" key="1">
    <source>
        <dbReference type="Pfam" id="PF16561"/>
    </source>
</evidence>
<protein>
    <submittedName>
        <fullName evidence="2">Alpha-amylase</fullName>
    </submittedName>
</protein>
<dbReference type="InterPro" id="IPR032640">
    <property type="entry name" value="AMPK1_CBM"/>
</dbReference>
<dbReference type="InterPro" id="IPR014756">
    <property type="entry name" value="Ig_E-set"/>
</dbReference>
<dbReference type="PANTHER" id="PTHR47434">
    <property type="entry name" value="PROTEIN PTST HOMOLOG 3, CHLOROPLASTIC"/>
    <property type="match status" value="1"/>
</dbReference>
<feature type="domain" description="AMP-activated protein kinase glycogen-binding" evidence="1">
    <location>
        <begin position="24"/>
        <end position="79"/>
    </location>
</feature>
<dbReference type="Proteomes" id="UP000885847">
    <property type="component" value="Unassembled WGS sequence"/>
</dbReference>
<evidence type="ECO:0000313" key="2">
    <source>
        <dbReference type="EMBL" id="HDI82643.1"/>
    </source>
</evidence>
<dbReference type="Pfam" id="PF16561">
    <property type="entry name" value="AMPK1_CBM"/>
    <property type="match status" value="1"/>
</dbReference>
<dbReference type="AlphaFoldDB" id="A0A7C0ZGY4"/>
<reference evidence="2" key="1">
    <citation type="journal article" date="2020" name="mSystems">
        <title>Genome- and Community-Level Interaction Insights into Carbon Utilization and Element Cycling Functions of Hydrothermarchaeota in Hydrothermal Sediment.</title>
        <authorList>
            <person name="Zhou Z."/>
            <person name="Liu Y."/>
            <person name="Xu W."/>
            <person name="Pan J."/>
            <person name="Luo Z.H."/>
            <person name="Li M."/>
        </authorList>
    </citation>
    <scope>NUCLEOTIDE SEQUENCE [LARGE SCALE GENOMIC DNA]</scope>
    <source>
        <strain evidence="2">HyVt-102</strain>
    </source>
</reference>
<name>A0A7C0ZGY4_UNCW3</name>
<comment type="caution">
    <text evidence="2">The sequence shown here is derived from an EMBL/GenBank/DDBJ whole genome shotgun (WGS) entry which is preliminary data.</text>
</comment>
<dbReference type="CDD" id="cd02859">
    <property type="entry name" value="E_set_AMPKbeta_like_N"/>
    <property type="match status" value="1"/>
</dbReference>
<gene>
    <name evidence="2" type="ORF">ENF18_02485</name>
</gene>